<dbReference type="SUPFAM" id="SSF50978">
    <property type="entry name" value="WD40 repeat-like"/>
    <property type="match status" value="1"/>
</dbReference>
<dbReference type="Gene3D" id="2.130.10.10">
    <property type="entry name" value="YVTN repeat-like/Quinoprotein amine dehydrogenase"/>
    <property type="match status" value="1"/>
</dbReference>
<dbReference type="InterPro" id="IPR042795">
    <property type="entry name" value="Wdr73"/>
</dbReference>
<dbReference type="InterPro" id="IPR015943">
    <property type="entry name" value="WD40/YVTN_repeat-like_dom_sf"/>
</dbReference>
<organism evidence="1 2">
    <name type="scientific">Odontophorus gujanensis</name>
    <name type="common">marbled wood quail</name>
    <dbReference type="NCBI Taxonomy" id="886794"/>
    <lineage>
        <taxon>Eukaryota</taxon>
        <taxon>Metazoa</taxon>
        <taxon>Chordata</taxon>
        <taxon>Craniata</taxon>
        <taxon>Vertebrata</taxon>
        <taxon>Euteleostomi</taxon>
        <taxon>Archelosauria</taxon>
        <taxon>Archosauria</taxon>
        <taxon>Dinosauria</taxon>
        <taxon>Saurischia</taxon>
        <taxon>Theropoda</taxon>
        <taxon>Coelurosauria</taxon>
        <taxon>Aves</taxon>
        <taxon>Neognathae</taxon>
        <taxon>Galloanserae</taxon>
        <taxon>Galliformes</taxon>
        <taxon>Odontophoridae</taxon>
        <taxon>Odontophorus</taxon>
    </lineage>
</organism>
<comment type="caution">
    <text evidence="1">The sequence shown here is derived from an EMBL/GenBank/DDBJ whole genome shotgun (WGS) entry which is preliminary data.</text>
</comment>
<evidence type="ECO:0000313" key="2">
    <source>
        <dbReference type="Proteomes" id="UP000522663"/>
    </source>
</evidence>
<evidence type="ECO:0000313" key="1">
    <source>
        <dbReference type="EMBL" id="NXJ09579.1"/>
    </source>
</evidence>
<dbReference type="EMBL" id="VXAB01006476">
    <property type="protein sequence ID" value="NXJ09579.1"/>
    <property type="molecule type" value="Genomic_DNA"/>
</dbReference>
<dbReference type="GO" id="GO:0031122">
    <property type="term" value="P:cytoplasmic microtubule organization"/>
    <property type="evidence" value="ECO:0007669"/>
    <property type="project" value="TreeGrafter"/>
</dbReference>
<dbReference type="PANTHER" id="PTHR46947">
    <property type="entry name" value="WD REPEAT-CONTAINING PROTEIN 73"/>
    <property type="match status" value="1"/>
</dbReference>
<dbReference type="GO" id="GO:0005829">
    <property type="term" value="C:cytosol"/>
    <property type="evidence" value="ECO:0007669"/>
    <property type="project" value="TreeGrafter"/>
</dbReference>
<sequence length="154" mass="16384">QGLCPERDFKVECGGFSERPVYNLKHVPGTSLLATSGPPDSSVQLWQVSAEDSDVIKSISTISTENSAGESWAKIATISTRAPWVLHGSRPCSTRITELESQKEVYVAASGSSEELSSLAFLDSTTAVLCCAVGQLCVADVRQRGPMQVVPIPS</sequence>
<dbReference type="PANTHER" id="PTHR46947:SF1">
    <property type="entry name" value="WD REPEAT-CONTAINING PROTEIN 73"/>
    <property type="match status" value="1"/>
</dbReference>
<feature type="non-terminal residue" evidence="1">
    <location>
        <position position="1"/>
    </location>
</feature>
<gene>
    <name evidence="1" type="primary">Wdr73</name>
    <name evidence="1" type="ORF">ODOGUJ_R13062</name>
</gene>
<name>A0A7K9YKQ8_9GALL</name>
<keyword evidence="2" id="KW-1185">Reference proteome</keyword>
<proteinExistence type="predicted"/>
<dbReference type="InterPro" id="IPR036322">
    <property type="entry name" value="WD40_repeat_dom_sf"/>
</dbReference>
<accession>A0A7K9YKQ8</accession>
<feature type="non-terminal residue" evidence="1">
    <location>
        <position position="154"/>
    </location>
</feature>
<dbReference type="OrthoDB" id="9822052at2759"/>
<dbReference type="GO" id="GO:0000922">
    <property type="term" value="C:spindle pole"/>
    <property type="evidence" value="ECO:0007669"/>
    <property type="project" value="TreeGrafter"/>
</dbReference>
<dbReference type="Proteomes" id="UP000522663">
    <property type="component" value="Unassembled WGS sequence"/>
</dbReference>
<reference evidence="1 2" key="1">
    <citation type="submission" date="2019-09" db="EMBL/GenBank/DDBJ databases">
        <title>Bird 10,000 Genomes (B10K) Project - Family phase.</title>
        <authorList>
            <person name="Zhang G."/>
        </authorList>
    </citation>
    <scope>NUCLEOTIDE SEQUENCE [LARGE SCALE GENOMIC DNA]</scope>
    <source>
        <strain evidence="1">B10K-DU-001-53</strain>
        <tissue evidence="1">Muscle</tissue>
    </source>
</reference>
<dbReference type="AlphaFoldDB" id="A0A7K9YKQ8"/>
<protein>
    <submittedName>
        <fullName evidence="1">WDR73 protein</fullName>
    </submittedName>
</protein>